<dbReference type="GO" id="GO:0071731">
    <property type="term" value="P:response to nitric oxide"/>
    <property type="evidence" value="ECO:0007669"/>
    <property type="project" value="TreeGrafter"/>
</dbReference>
<dbReference type="GO" id="GO:0004144">
    <property type="term" value="F:diacylglycerol O-acyltransferase activity"/>
    <property type="evidence" value="ECO:0007669"/>
    <property type="project" value="UniProtKB-EC"/>
</dbReference>
<dbReference type="Pfam" id="PF03007">
    <property type="entry name" value="WS_DGAT_cat"/>
    <property type="match status" value="1"/>
</dbReference>
<feature type="domain" description="O-acyltransferase WSD1 C-terminal" evidence="8">
    <location>
        <begin position="300"/>
        <end position="442"/>
    </location>
</feature>
<dbReference type="Pfam" id="PF06974">
    <property type="entry name" value="WS_DGAT_C"/>
    <property type="match status" value="1"/>
</dbReference>
<evidence type="ECO:0000313" key="9">
    <source>
        <dbReference type="EMBL" id="CAB4927536.1"/>
    </source>
</evidence>
<dbReference type="PANTHER" id="PTHR31650:SF1">
    <property type="entry name" value="WAX ESTER SYNTHASE_DIACYLGLYCEROL ACYLTRANSFERASE 4-RELATED"/>
    <property type="match status" value="1"/>
</dbReference>
<organism evidence="9">
    <name type="scientific">freshwater metagenome</name>
    <dbReference type="NCBI Taxonomy" id="449393"/>
    <lineage>
        <taxon>unclassified sequences</taxon>
        <taxon>metagenomes</taxon>
        <taxon>ecological metagenomes</taxon>
    </lineage>
</organism>
<dbReference type="InterPro" id="IPR004255">
    <property type="entry name" value="O-acyltransferase_WSD1_N"/>
</dbReference>
<dbReference type="GO" id="GO:0001666">
    <property type="term" value="P:response to hypoxia"/>
    <property type="evidence" value="ECO:0007669"/>
    <property type="project" value="TreeGrafter"/>
</dbReference>
<evidence type="ECO:0000256" key="4">
    <source>
        <dbReference type="ARBA" id="ARBA00022679"/>
    </source>
</evidence>
<protein>
    <recommendedName>
        <fullName evidence="3">diacylglycerol O-acyltransferase</fullName>
        <ecNumber evidence="3">2.3.1.20</ecNumber>
    </recommendedName>
</protein>
<evidence type="ECO:0000256" key="5">
    <source>
        <dbReference type="ARBA" id="ARBA00023315"/>
    </source>
</evidence>
<reference evidence="9" key="1">
    <citation type="submission" date="2020-05" db="EMBL/GenBank/DDBJ databases">
        <authorList>
            <person name="Chiriac C."/>
            <person name="Salcher M."/>
            <person name="Ghai R."/>
            <person name="Kavagutti S V."/>
        </authorList>
    </citation>
    <scope>NUCLEOTIDE SEQUENCE</scope>
</reference>
<evidence type="ECO:0000259" key="7">
    <source>
        <dbReference type="Pfam" id="PF03007"/>
    </source>
</evidence>
<evidence type="ECO:0000259" key="8">
    <source>
        <dbReference type="Pfam" id="PF06974"/>
    </source>
</evidence>
<feature type="domain" description="O-acyltransferase WSD1-like N-terminal" evidence="7">
    <location>
        <begin position="4"/>
        <end position="257"/>
    </location>
</feature>
<comment type="pathway">
    <text evidence="2">Lipid metabolism.</text>
</comment>
<dbReference type="GO" id="GO:0019432">
    <property type="term" value="P:triglyceride biosynthetic process"/>
    <property type="evidence" value="ECO:0007669"/>
    <property type="project" value="UniProtKB-UniPathway"/>
</dbReference>
<dbReference type="GO" id="GO:0005886">
    <property type="term" value="C:plasma membrane"/>
    <property type="evidence" value="ECO:0007669"/>
    <property type="project" value="TreeGrafter"/>
</dbReference>
<dbReference type="EMBL" id="CAFBMX010000004">
    <property type="protein sequence ID" value="CAB4927536.1"/>
    <property type="molecule type" value="Genomic_DNA"/>
</dbReference>
<name>A0A6J7IAM9_9ZZZZ</name>
<dbReference type="GO" id="GO:0051701">
    <property type="term" value="P:biological process involved in interaction with host"/>
    <property type="evidence" value="ECO:0007669"/>
    <property type="project" value="TreeGrafter"/>
</dbReference>
<dbReference type="AlphaFoldDB" id="A0A6J7IAM9"/>
<dbReference type="InterPro" id="IPR045034">
    <property type="entry name" value="O-acyltransferase_WSD1-like"/>
</dbReference>
<evidence type="ECO:0000256" key="6">
    <source>
        <dbReference type="ARBA" id="ARBA00048109"/>
    </source>
</evidence>
<keyword evidence="4" id="KW-0808">Transferase</keyword>
<dbReference type="EC" id="2.3.1.20" evidence="3"/>
<proteinExistence type="predicted"/>
<dbReference type="InterPro" id="IPR009721">
    <property type="entry name" value="O-acyltransferase_WSD1_C"/>
</dbReference>
<comment type="catalytic activity">
    <reaction evidence="6">
        <text>an acyl-CoA + a 1,2-diacyl-sn-glycerol = a triacyl-sn-glycerol + CoA</text>
        <dbReference type="Rhea" id="RHEA:10868"/>
        <dbReference type="ChEBI" id="CHEBI:17815"/>
        <dbReference type="ChEBI" id="CHEBI:57287"/>
        <dbReference type="ChEBI" id="CHEBI:58342"/>
        <dbReference type="ChEBI" id="CHEBI:64615"/>
        <dbReference type="EC" id="2.3.1.20"/>
    </reaction>
</comment>
<keyword evidence="5" id="KW-0012">Acyltransferase</keyword>
<evidence type="ECO:0000256" key="2">
    <source>
        <dbReference type="ARBA" id="ARBA00005189"/>
    </source>
</evidence>
<dbReference type="SUPFAM" id="SSF52777">
    <property type="entry name" value="CoA-dependent acyltransferases"/>
    <property type="match status" value="1"/>
</dbReference>
<accession>A0A6J7IAM9</accession>
<dbReference type="PANTHER" id="PTHR31650">
    <property type="entry name" value="O-ACYLTRANSFERASE (WSD1-LIKE) FAMILY PROTEIN"/>
    <property type="match status" value="1"/>
</dbReference>
<gene>
    <name evidence="9" type="ORF">UFOPK3674_00946</name>
</gene>
<comment type="pathway">
    <text evidence="1">Glycerolipid metabolism; triacylglycerol biosynthesis.</text>
</comment>
<dbReference type="Gene3D" id="3.30.559.30">
    <property type="entry name" value="Nonribosomal peptide synthetase, condensation domain"/>
    <property type="match status" value="1"/>
</dbReference>
<evidence type="ECO:0000256" key="1">
    <source>
        <dbReference type="ARBA" id="ARBA00004771"/>
    </source>
</evidence>
<evidence type="ECO:0000256" key="3">
    <source>
        <dbReference type="ARBA" id="ARBA00013244"/>
    </source>
</evidence>
<sequence>MDRLSALDAAFLDLDTARSPMHVGWVMRFAGEAPPLTELRGHVESRLAAMPRFRRHAIVPPLGIADPWWTDDVGFDIARHVDAVEFPGPVDEDTLRDIAAALLAIPLDGRRPLWRLTLIADTGADGPARGFAIVGQAHHALLDGIAAVELGVLLLDAQGAPPRPEAEPWTPERPIGLPEAIAATALARTAAAARLLRSVADGTLRDAAALLGALAGGGPAGPLAQMETHERTVAHASTGLEALRASTRRHDATINDALLTASTLALAAAFDRRAAAHTHLRAIVPVSVRTDGETGAGHANRITLLPLTLPLGERDPVRLLRAVRARTAAAKRSGLPQAGAALLDAADALPRPLRPALTRRAVKAGAPDVVISNVPGPTEPLELLGRPMLAAWPSVPLVEGQGITIGALSYAGRLFVGVTADPLVVPDAELIARDLEQALVAIATAQEPVAETPTPWRARALERRRARGGA</sequence>
<dbReference type="UniPathway" id="UPA00282"/>